<comment type="subcellular location">
    <subcellularLocation>
        <location evidence="1">Membrane</location>
        <topology evidence="1">Multi-pass membrane protein</topology>
    </subcellularLocation>
</comment>
<name>A0A6A5RW33_9PLEO</name>
<evidence type="ECO:0000313" key="11">
    <source>
        <dbReference type="EMBL" id="KAF1929477.1"/>
    </source>
</evidence>
<feature type="transmembrane region" description="Helical" evidence="9">
    <location>
        <begin position="6"/>
        <end position="26"/>
    </location>
</feature>
<dbReference type="RefSeq" id="XP_033449725.1">
    <property type="nucleotide sequence ID" value="XM_033592325.1"/>
</dbReference>
<comment type="similarity">
    <text evidence="3">Belongs to the wax synthase family.</text>
</comment>
<evidence type="ECO:0000256" key="9">
    <source>
        <dbReference type="SAM" id="Phobius"/>
    </source>
</evidence>
<feature type="transmembrane region" description="Helical" evidence="9">
    <location>
        <begin position="380"/>
        <end position="401"/>
    </location>
</feature>
<evidence type="ECO:0000256" key="5">
    <source>
        <dbReference type="ARBA" id="ARBA00022692"/>
    </source>
</evidence>
<keyword evidence="6 9" id="KW-1133">Transmembrane helix</keyword>
<dbReference type="GO" id="GO:0016020">
    <property type="term" value="C:membrane"/>
    <property type="evidence" value="ECO:0007669"/>
    <property type="project" value="UniProtKB-SubCell"/>
</dbReference>
<evidence type="ECO:0000259" key="10">
    <source>
        <dbReference type="Pfam" id="PF13813"/>
    </source>
</evidence>
<evidence type="ECO:0000256" key="3">
    <source>
        <dbReference type="ARBA" id="ARBA00007282"/>
    </source>
</evidence>
<dbReference type="GO" id="GO:0008374">
    <property type="term" value="F:O-acyltransferase activity"/>
    <property type="evidence" value="ECO:0007669"/>
    <property type="project" value="InterPro"/>
</dbReference>
<keyword evidence="4" id="KW-0808">Transferase</keyword>
<protein>
    <recommendedName>
        <fullName evidence="10">Wax synthase domain-containing protein</fullName>
    </recommendedName>
</protein>
<reference evidence="11" key="1">
    <citation type="journal article" date="2020" name="Stud. Mycol.">
        <title>101 Dothideomycetes genomes: a test case for predicting lifestyles and emergence of pathogens.</title>
        <authorList>
            <person name="Haridas S."/>
            <person name="Albert R."/>
            <person name="Binder M."/>
            <person name="Bloem J."/>
            <person name="Labutti K."/>
            <person name="Salamov A."/>
            <person name="Andreopoulos B."/>
            <person name="Baker S."/>
            <person name="Barry K."/>
            <person name="Bills G."/>
            <person name="Bluhm B."/>
            <person name="Cannon C."/>
            <person name="Castanera R."/>
            <person name="Culley D."/>
            <person name="Daum C."/>
            <person name="Ezra D."/>
            <person name="Gonzalez J."/>
            <person name="Henrissat B."/>
            <person name="Kuo A."/>
            <person name="Liang C."/>
            <person name="Lipzen A."/>
            <person name="Lutzoni F."/>
            <person name="Magnuson J."/>
            <person name="Mondo S."/>
            <person name="Nolan M."/>
            <person name="Ohm R."/>
            <person name="Pangilinan J."/>
            <person name="Park H.-J."/>
            <person name="Ramirez L."/>
            <person name="Alfaro M."/>
            <person name="Sun H."/>
            <person name="Tritt A."/>
            <person name="Yoshinaga Y."/>
            <person name="Zwiers L.-H."/>
            <person name="Turgeon B."/>
            <person name="Goodwin S."/>
            <person name="Spatafora J."/>
            <person name="Crous P."/>
            <person name="Grigoriev I."/>
        </authorList>
    </citation>
    <scope>NUCLEOTIDE SEQUENCE</scope>
    <source>
        <strain evidence="11">CBS 183.55</strain>
    </source>
</reference>
<dbReference type="GO" id="GO:0006629">
    <property type="term" value="P:lipid metabolic process"/>
    <property type="evidence" value="ECO:0007669"/>
    <property type="project" value="InterPro"/>
</dbReference>
<evidence type="ECO:0000256" key="4">
    <source>
        <dbReference type="ARBA" id="ARBA00022679"/>
    </source>
</evidence>
<feature type="region of interest" description="Disordered" evidence="8">
    <location>
        <begin position="93"/>
        <end position="127"/>
    </location>
</feature>
<dbReference type="InterPro" id="IPR044851">
    <property type="entry name" value="Wax_synthase"/>
</dbReference>
<feature type="transmembrane region" description="Helical" evidence="9">
    <location>
        <begin position="320"/>
        <end position="341"/>
    </location>
</feature>
<dbReference type="GeneID" id="54349993"/>
<keyword evidence="5 9" id="KW-0812">Transmembrane</keyword>
<evidence type="ECO:0000256" key="7">
    <source>
        <dbReference type="ARBA" id="ARBA00023136"/>
    </source>
</evidence>
<feature type="transmembrane region" description="Helical" evidence="9">
    <location>
        <begin position="33"/>
        <end position="51"/>
    </location>
</feature>
<evidence type="ECO:0000256" key="8">
    <source>
        <dbReference type="SAM" id="MobiDB-lite"/>
    </source>
</evidence>
<dbReference type="InterPro" id="IPR032805">
    <property type="entry name" value="Wax_synthase_dom"/>
</dbReference>
<feature type="transmembrane region" description="Helical" evidence="9">
    <location>
        <begin position="63"/>
        <end position="82"/>
    </location>
</feature>
<gene>
    <name evidence="11" type="ORF">M421DRAFT_420004</name>
</gene>
<dbReference type="Proteomes" id="UP000800082">
    <property type="component" value="Unassembled WGS sequence"/>
</dbReference>
<dbReference type="OrthoDB" id="1077582at2759"/>
<keyword evidence="7 9" id="KW-0472">Membrane</keyword>
<accession>A0A6A5RW33</accession>
<feature type="domain" description="Wax synthase" evidence="10">
    <location>
        <begin position="268"/>
        <end position="355"/>
    </location>
</feature>
<evidence type="ECO:0000256" key="2">
    <source>
        <dbReference type="ARBA" id="ARBA00005179"/>
    </source>
</evidence>
<proteinExistence type="inferred from homology"/>
<dbReference type="AlphaFoldDB" id="A0A6A5RW33"/>
<organism evidence="11 12">
    <name type="scientific">Didymella exigua CBS 183.55</name>
    <dbReference type="NCBI Taxonomy" id="1150837"/>
    <lineage>
        <taxon>Eukaryota</taxon>
        <taxon>Fungi</taxon>
        <taxon>Dikarya</taxon>
        <taxon>Ascomycota</taxon>
        <taxon>Pezizomycotina</taxon>
        <taxon>Dothideomycetes</taxon>
        <taxon>Pleosporomycetidae</taxon>
        <taxon>Pleosporales</taxon>
        <taxon>Pleosporineae</taxon>
        <taxon>Didymellaceae</taxon>
        <taxon>Didymella</taxon>
    </lineage>
</organism>
<evidence type="ECO:0000256" key="6">
    <source>
        <dbReference type="ARBA" id="ARBA00022989"/>
    </source>
</evidence>
<keyword evidence="12" id="KW-1185">Reference proteome</keyword>
<dbReference type="PANTHER" id="PTHR31595:SF57">
    <property type="entry name" value="OS04G0481900 PROTEIN"/>
    <property type="match status" value="1"/>
</dbReference>
<feature type="transmembrane region" description="Helical" evidence="9">
    <location>
        <begin position="236"/>
        <end position="257"/>
    </location>
</feature>
<sequence length="425" mass="47372">MALHLPPLFTTLQAPLIILTNILTLAIGPRNRLLQFAFSVPVLFLLAAQSLYRDWDRGWGLHYGLSCFVVTNLAVWADWALLASPDREGWAKLEQRSGAAQKEKEKESRGEGEGAFPKDDGGVVESKRGVQGGGVPTSFCARLWWAIRLSATTRYIGWSCEVKNVPPSVPVGYPRSKFLFRKTARFALFYLLKDAVYAHTASSPHGTWLDLHRQTPAGAVIGFEASPYLHRLYWTWIYIALTYISLELLSTTSSLLLVSTSLAHPWECPRMFADLRGAHTVRAAWSVVWHQQMRRLCSAPGIFLARDVLRLNKGGFASKYTQLLVGFGVSGCIHAAAAMLCHKHLDDDGAMRVFVSQALLIFVEDHVIALAKRCGCRNRWTWRLVGAVWTVGAIGTSLMGWTGRGLGHGLWVHDRERDFFGLGPR</sequence>
<dbReference type="Pfam" id="PF13813">
    <property type="entry name" value="MBOAT_2"/>
    <property type="match status" value="1"/>
</dbReference>
<evidence type="ECO:0000313" key="12">
    <source>
        <dbReference type="Proteomes" id="UP000800082"/>
    </source>
</evidence>
<evidence type="ECO:0000256" key="1">
    <source>
        <dbReference type="ARBA" id="ARBA00004141"/>
    </source>
</evidence>
<comment type="pathway">
    <text evidence="2">Secondary metabolite biosynthesis.</text>
</comment>
<dbReference type="PANTHER" id="PTHR31595">
    <property type="entry name" value="LONG-CHAIN-ALCOHOL O-FATTY-ACYLTRANSFERASE 3-RELATED"/>
    <property type="match status" value="1"/>
</dbReference>
<dbReference type="EMBL" id="ML978966">
    <property type="protein sequence ID" value="KAF1929477.1"/>
    <property type="molecule type" value="Genomic_DNA"/>
</dbReference>